<feature type="transmembrane region" description="Helical" evidence="13">
    <location>
        <begin position="235"/>
        <end position="255"/>
    </location>
</feature>
<dbReference type="PANTHER" id="PTHR11866">
    <property type="entry name" value="G-PROTEIN COUPLED RECEPTOR FAMILY 1 MEMBER"/>
    <property type="match status" value="1"/>
</dbReference>
<dbReference type="GO" id="GO:0007189">
    <property type="term" value="P:adenylate cyclase-activating G protein-coupled receptor signaling pathway"/>
    <property type="evidence" value="ECO:0007669"/>
    <property type="project" value="TreeGrafter"/>
</dbReference>
<dbReference type="FunFam" id="1.20.1070.10:FF:000384">
    <property type="entry name" value="Prostaglandin E receptor 1a (subtype EP1)"/>
    <property type="match status" value="1"/>
</dbReference>
<evidence type="ECO:0000256" key="5">
    <source>
        <dbReference type="ARBA" id="ARBA00022989"/>
    </source>
</evidence>
<evidence type="ECO:0000256" key="1">
    <source>
        <dbReference type="ARBA" id="ARBA00004651"/>
    </source>
</evidence>
<feature type="transmembrane region" description="Helical" evidence="13">
    <location>
        <begin position="361"/>
        <end position="384"/>
    </location>
</feature>
<evidence type="ECO:0000256" key="4">
    <source>
        <dbReference type="ARBA" id="ARBA00022692"/>
    </source>
</evidence>
<feature type="region of interest" description="Disordered" evidence="12">
    <location>
        <begin position="148"/>
        <end position="181"/>
    </location>
</feature>
<keyword evidence="10" id="KW-0807">Transducer</keyword>
<evidence type="ECO:0000256" key="11">
    <source>
        <dbReference type="ARBA" id="ARBA00029815"/>
    </source>
</evidence>
<evidence type="ECO:0000256" key="6">
    <source>
        <dbReference type="ARBA" id="ARBA00023040"/>
    </source>
</evidence>
<dbReference type="GO" id="GO:0005886">
    <property type="term" value="C:plasma membrane"/>
    <property type="evidence" value="ECO:0007669"/>
    <property type="project" value="UniProtKB-SubCell"/>
</dbReference>
<keyword evidence="8" id="KW-0675">Receptor</keyword>
<feature type="domain" description="G-protein coupled receptors family 1 profile" evidence="14">
    <location>
        <begin position="246"/>
        <end position="519"/>
    </location>
</feature>
<dbReference type="InterPro" id="IPR001105">
    <property type="entry name" value="Thbox_rcpt"/>
</dbReference>
<feature type="compositionally biased region" description="Basic and acidic residues" evidence="12">
    <location>
        <begin position="150"/>
        <end position="166"/>
    </location>
</feature>
<evidence type="ECO:0000256" key="7">
    <source>
        <dbReference type="ARBA" id="ARBA00023136"/>
    </source>
</evidence>
<dbReference type="SUPFAM" id="SSF81321">
    <property type="entry name" value="Family A G protein-coupled receptor-like"/>
    <property type="match status" value="1"/>
</dbReference>
<evidence type="ECO:0000256" key="8">
    <source>
        <dbReference type="ARBA" id="ARBA00023170"/>
    </source>
</evidence>
<evidence type="ECO:0000256" key="3">
    <source>
        <dbReference type="ARBA" id="ARBA00022475"/>
    </source>
</evidence>
<dbReference type="Proteomes" id="UP001356427">
    <property type="component" value="Unassembled WGS sequence"/>
</dbReference>
<dbReference type="PROSITE" id="PS00237">
    <property type="entry name" value="G_PROTEIN_RECEP_F1_1"/>
    <property type="match status" value="1"/>
</dbReference>
<feature type="transmembrane region" description="Helical" evidence="13">
    <location>
        <begin position="404"/>
        <end position="435"/>
    </location>
</feature>
<dbReference type="Pfam" id="PF00001">
    <property type="entry name" value="7tm_1"/>
    <property type="match status" value="1"/>
</dbReference>
<keyword evidence="5 13" id="KW-1133">Transmembrane helix</keyword>
<dbReference type="EMBL" id="JAGTTL010000015">
    <property type="protein sequence ID" value="KAK6311862.1"/>
    <property type="molecule type" value="Genomic_DNA"/>
</dbReference>
<evidence type="ECO:0000313" key="15">
    <source>
        <dbReference type="EMBL" id="KAK6311862.1"/>
    </source>
</evidence>
<proteinExistence type="predicted"/>
<dbReference type="AlphaFoldDB" id="A0AAN8LNQ1"/>
<organism evidence="15 16">
    <name type="scientific">Coregonus suidteri</name>
    <dbReference type="NCBI Taxonomy" id="861788"/>
    <lineage>
        <taxon>Eukaryota</taxon>
        <taxon>Metazoa</taxon>
        <taxon>Chordata</taxon>
        <taxon>Craniata</taxon>
        <taxon>Vertebrata</taxon>
        <taxon>Euteleostomi</taxon>
        <taxon>Actinopterygii</taxon>
        <taxon>Neopterygii</taxon>
        <taxon>Teleostei</taxon>
        <taxon>Protacanthopterygii</taxon>
        <taxon>Salmoniformes</taxon>
        <taxon>Salmonidae</taxon>
        <taxon>Coregoninae</taxon>
        <taxon>Coregonus</taxon>
    </lineage>
</organism>
<dbReference type="CDD" id="cd15144">
    <property type="entry name" value="7tmA_PGE2_EP1"/>
    <property type="match status" value="1"/>
</dbReference>
<feature type="transmembrane region" description="Helical" evidence="13">
    <location>
        <begin position="267"/>
        <end position="295"/>
    </location>
</feature>
<dbReference type="InterPro" id="IPR017452">
    <property type="entry name" value="GPCR_Rhodpsn_7TM"/>
</dbReference>
<feature type="transmembrane region" description="Helical" evidence="13">
    <location>
        <begin position="315"/>
        <end position="340"/>
    </location>
</feature>
<feature type="transmembrane region" description="Helical" evidence="13">
    <location>
        <begin position="456"/>
        <end position="480"/>
    </location>
</feature>
<dbReference type="GO" id="GO:0004960">
    <property type="term" value="F:thromboxane receptor activity"/>
    <property type="evidence" value="ECO:0007669"/>
    <property type="project" value="InterPro"/>
</dbReference>
<accession>A0AAN8LNQ1</accession>
<dbReference type="GO" id="GO:0007204">
    <property type="term" value="P:positive regulation of cytosolic calcium ion concentration"/>
    <property type="evidence" value="ECO:0007669"/>
    <property type="project" value="TreeGrafter"/>
</dbReference>
<reference evidence="15 16" key="1">
    <citation type="submission" date="2021-04" db="EMBL/GenBank/DDBJ databases">
        <authorList>
            <person name="De Guttry C."/>
            <person name="Zahm M."/>
            <person name="Klopp C."/>
            <person name="Cabau C."/>
            <person name="Louis A."/>
            <person name="Berthelot C."/>
            <person name="Parey E."/>
            <person name="Roest Crollius H."/>
            <person name="Montfort J."/>
            <person name="Robinson-Rechavi M."/>
            <person name="Bucao C."/>
            <person name="Bouchez O."/>
            <person name="Gislard M."/>
            <person name="Lluch J."/>
            <person name="Milhes M."/>
            <person name="Lampietro C."/>
            <person name="Lopez Roques C."/>
            <person name="Donnadieu C."/>
            <person name="Braasch I."/>
            <person name="Desvignes T."/>
            <person name="Postlethwait J."/>
            <person name="Bobe J."/>
            <person name="Wedekind C."/>
            <person name="Guiguen Y."/>
        </authorList>
    </citation>
    <scope>NUCLEOTIDE SEQUENCE [LARGE SCALE GENOMIC DNA]</scope>
    <source>
        <strain evidence="15">Cs_M1</strain>
        <tissue evidence="15">Blood</tissue>
    </source>
</reference>
<keyword evidence="6" id="KW-0297">G-protein coupled receptor</keyword>
<dbReference type="Gene3D" id="1.20.1070.10">
    <property type="entry name" value="Rhodopsin 7-helix transmembrane proteins"/>
    <property type="match status" value="1"/>
</dbReference>
<keyword evidence="9" id="KW-0325">Glycoprotein</keyword>
<evidence type="ECO:0000259" key="14">
    <source>
        <dbReference type="PROSITE" id="PS50262"/>
    </source>
</evidence>
<keyword evidence="16" id="KW-1185">Reference proteome</keyword>
<evidence type="ECO:0000256" key="10">
    <source>
        <dbReference type="ARBA" id="ARBA00023224"/>
    </source>
</evidence>
<evidence type="ECO:0000256" key="9">
    <source>
        <dbReference type="ARBA" id="ARBA00023180"/>
    </source>
</evidence>
<dbReference type="PRINTS" id="PR00429">
    <property type="entry name" value="THROMBOXANER"/>
</dbReference>
<evidence type="ECO:0000256" key="12">
    <source>
        <dbReference type="SAM" id="MobiDB-lite"/>
    </source>
</evidence>
<gene>
    <name evidence="15" type="ORF">J4Q44_G00175260</name>
</gene>
<keyword evidence="4 13" id="KW-0812">Transmembrane</keyword>
<dbReference type="PRINTS" id="PR01788">
    <property type="entry name" value="PROSTANOIDR"/>
</dbReference>
<evidence type="ECO:0000313" key="16">
    <source>
        <dbReference type="Proteomes" id="UP001356427"/>
    </source>
</evidence>
<keyword evidence="7 13" id="KW-0472">Membrane</keyword>
<comment type="caution">
    <text evidence="15">The sequence shown here is derived from an EMBL/GenBank/DDBJ whole genome shotgun (WGS) entry which is preliminary data.</text>
</comment>
<sequence length="565" mass="61531">MTDPRKQEAAGHPDLSAVGGKLLQHDSCLELLGIAMDEVIRTVCQLQATPTPSQLLTVVPATPPPSTSPGPISNVHLPLPEQFDGTPAHCRGFLCSGTSTLHVMPGRPPRGTSGLQADVQTKLACLYEDLTPSTGSLLLLRGVGPPLEHLSQKENQPRKRQAEEHSCTFPVPSHSEDPHDSQRPVMLAMQHYNSSGLAAPHLLPNQTRGVEGVPAMAWRANITERPMSPPSNPTAAGLSMTLGILSNIVALVILAKAYARLRRRSKATFLLFASSLVATDFAGHVIPGALVLRLYSAGSATGPLARAATDAPCQFLGGSMVFFGLCPLFLGCAMAAERCLGVTQPLLHASLVTTARTKMALALIWLLALCVALLPFFRLGAYTYQYPWTWCFIRVLGETQETDVAFVMLFSGLGLASLTVALVCNTISGVTLVLARLRKKCKTCYRRSAKSHDIEMVAQLVGIMITSCICWSPLLIFGLMSVTRSYSGSIGSDQDTYRRLMVMGVRLASWNQILDPWVYILLRRAVLRKIYRITKSRASFKNSTFRHWDISSFQNSEKINTVNRI</sequence>
<dbReference type="InterPro" id="IPR000276">
    <property type="entry name" value="GPCR_Rhodpsn"/>
</dbReference>
<comment type="subcellular location">
    <subcellularLocation>
        <location evidence="1">Cell membrane</location>
        <topology evidence="1">Multi-pass membrane protein</topology>
    </subcellularLocation>
</comment>
<name>A0AAN8LNQ1_9TELE</name>
<dbReference type="InterPro" id="IPR008365">
    <property type="entry name" value="Prostanoid_rcpt"/>
</dbReference>
<dbReference type="GO" id="GO:0004957">
    <property type="term" value="F:prostaglandin E receptor activity"/>
    <property type="evidence" value="ECO:0007669"/>
    <property type="project" value="TreeGrafter"/>
</dbReference>
<keyword evidence="3" id="KW-1003">Cell membrane</keyword>
<dbReference type="GO" id="GO:0006954">
    <property type="term" value="P:inflammatory response"/>
    <property type="evidence" value="ECO:0007669"/>
    <property type="project" value="TreeGrafter"/>
</dbReference>
<evidence type="ECO:0000256" key="13">
    <source>
        <dbReference type="SAM" id="Phobius"/>
    </source>
</evidence>
<dbReference type="PANTHER" id="PTHR11866:SF3">
    <property type="entry name" value="PROSTAGLANDIN E2 RECEPTOR EP1 SUBTYPE"/>
    <property type="match status" value="1"/>
</dbReference>
<feature type="transmembrane region" description="Helical" evidence="13">
    <location>
        <begin position="500"/>
        <end position="522"/>
    </location>
</feature>
<dbReference type="PROSITE" id="PS50262">
    <property type="entry name" value="G_PROTEIN_RECEP_F1_2"/>
    <property type="match status" value="1"/>
</dbReference>
<evidence type="ECO:0000256" key="2">
    <source>
        <dbReference type="ARBA" id="ARBA00017628"/>
    </source>
</evidence>
<protein>
    <recommendedName>
        <fullName evidence="2">Thromboxane A2 receptor</fullName>
    </recommendedName>
    <alternativeName>
        <fullName evidence="11">Prostanoid TP receptor</fullName>
    </alternativeName>
</protein>